<proteinExistence type="predicted"/>
<dbReference type="AlphaFoldDB" id="A0A173XXE1"/>
<dbReference type="EMBL" id="CYYP01000002">
    <property type="protein sequence ID" value="CUN55507.1"/>
    <property type="molecule type" value="Genomic_DNA"/>
</dbReference>
<organism evidence="1 2">
    <name type="scientific">Collinsella aerofaciens</name>
    <dbReference type="NCBI Taxonomy" id="74426"/>
    <lineage>
        <taxon>Bacteria</taxon>
        <taxon>Bacillati</taxon>
        <taxon>Actinomycetota</taxon>
        <taxon>Coriobacteriia</taxon>
        <taxon>Coriobacteriales</taxon>
        <taxon>Coriobacteriaceae</taxon>
        <taxon>Collinsella</taxon>
    </lineage>
</organism>
<sequence>MIEMNAVAAGTELDAARDAGREGASAGWCAWSAGDASLTFSLVVRPDVNMHAFHGLPFVAAMGMMDALVGTASTPGLGLAGKVGIQWPSDIVCGAPAFETSLARVAVNGGAGAAGMFGAVTVDIERSALGELGVDVADEALVEELAAAVLTRVDTWAVVANTPQGAAGPLAPVLGEYFDMVPLLGRQVAAVSPNGLPLAVGVFAGLDIWGRATIKTDAGEQEFPPEAVRIRGL</sequence>
<evidence type="ECO:0000313" key="2">
    <source>
        <dbReference type="Proteomes" id="UP000095468"/>
    </source>
</evidence>
<evidence type="ECO:0008006" key="3">
    <source>
        <dbReference type="Google" id="ProtNLM"/>
    </source>
</evidence>
<dbReference type="InterPro" id="IPR045864">
    <property type="entry name" value="aa-tRNA-synth_II/BPL/LPL"/>
</dbReference>
<dbReference type="Gene3D" id="3.30.930.10">
    <property type="entry name" value="Bira Bifunctional Protein, Domain 2"/>
    <property type="match status" value="1"/>
</dbReference>
<protein>
    <recommendedName>
        <fullName evidence="3">Bifunctional ligase/repressor BirA</fullName>
    </recommendedName>
</protein>
<dbReference type="RefSeq" id="WP_055285370.1">
    <property type="nucleotide sequence ID" value="NZ_CYYP01000002.1"/>
</dbReference>
<evidence type="ECO:0000313" key="1">
    <source>
        <dbReference type="EMBL" id="CUN55507.1"/>
    </source>
</evidence>
<dbReference type="SUPFAM" id="SSF55681">
    <property type="entry name" value="Class II aaRS and biotin synthetases"/>
    <property type="match status" value="1"/>
</dbReference>
<accession>A0A173XXE1</accession>
<name>A0A173XXE1_9ACTN</name>
<dbReference type="Proteomes" id="UP000095468">
    <property type="component" value="Unassembled WGS sequence"/>
</dbReference>
<reference evidence="1 2" key="1">
    <citation type="submission" date="2015-09" db="EMBL/GenBank/DDBJ databases">
        <authorList>
            <consortium name="Pathogen Informatics"/>
        </authorList>
    </citation>
    <scope>NUCLEOTIDE SEQUENCE [LARGE SCALE GENOMIC DNA]</scope>
    <source>
        <strain evidence="1 2">2789STDY5608823</strain>
    </source>
</reference>
<gene>
    <name evidence="1" type="ORF">ERS852381_00382</name>
</gene>